<reference evidence="8 9" key="1">
    <citation type="submission" date="2024-01" db="EMBL/GenBank/DDBJ databases">
        <authorList>
            <person name="Allen C."/>
            <person name="Tagirdzhanova G."/>
        </authorList>
    </citation>
    <scope>NUCLEOTIDE SEQUENCE [LARGE SCALE GENOMIC DNA]</scope>
</reference>
<feature type="domain" description="Chitin-binding type-4" evidence="7">
    <location>
        <begin position="23"/>
        <end position="188"/>
    </location>
</feature>
<gene>
    <name evidence="8" type="ORF">SCUCBS95973_003094</name>
</gene>
<protein>
    <recommendedName>
        <fullName evidence="7">Chitin-binding type-4 domain-containing protein</fullName>
    </recommendedName>
</protein>
<evidence type="ECO:0000256" key="6">
    <source>
        <dbReference type="ARBA" id="ARBA00034311"/>
    </source>
</evidence>
<evidence type="ECO:0000256" key="2">
    <source>
        <dbReference type="ARBA" id="ARBA00022723"/>
    </source>
</evidence>
<keyword evidence="9" id="KW-1185">Reference proteome</keyword>
<keyword evidence="2" id="KW-0479">Metal-binding</keyword>
<name>A0ABP0BDJ9_9PEZI</name>
<evidence type="ECO:0000313" key="9">
    <source>
        <dbReference type="Proteomes" id="UP001642405"/>
    </source>
</evidence>
<dbReference type="InterPro" id="IPR052282">
    <property type="entry name" value="Starch-active_LPMO"/>
</dbReference>
<dbReference type="Gene3D" id="2.70.50.70">
    <property type="match status" value="1"/>
</dbReference>
<evidence type="ECO:0000256" key="5">
    <source>
        <dbReference type="ARBA" id="ARBA00023180"/>
    </source>
</evidence>
<comment type="similarity">
    <text evidence="6">Belongs to the polysaccharide monooxygenase AA13 family.</text>
</comment>
<evidence type="ECO:0000256" key="1">
    <source>
        <dbReference type="ARBA" id="ARBA00001973"/>
    </source>
</evidence>
<dbReference type="Proteomes" id="UP001642405">
    <property type="component" value="Unassembled WGS sequence"/>
</dbReference>
<proteinExistence type="inferred from homology"/>
<evidence type="ECO:0000259" key="7">
    <source>
        <dbReference type="Pfam" id="PF03067"/>
    </source>
</evidence>
<organism evidence="8 9">
    <name type="scientific">Sporothrix curviconia</name>
    <dbReference type="NCBI Taxonomy" id="1260050"/>
    <lineage>
        <taxon>Eukaryota</taxon>
        <taxon>Fungi</taxon>
        <taxon>Dikarya</taxon>
        <taxon>Ascomycota</taxon>
        <taxon>Pezizomycotina</taxon>
        <taxon>Sordariomycetes</taxon>
        <taxon>Sordariomycetidae</taxon>
        <taxon>Ophiostomatales</taxon>
        <taxon>Ophiostomataceae</taxon>
        <taxon>Sporothrix</taxon>
    </lineage>
</organism>
<dbReference type="InterPro" id="IPR004302">
    <property type="entry name" value="Cellulose/chitin-bd_N"/>
</dbReference>
<dbReference type="PANTHER" id="PTHR36575">
    <property type="entry name" value="BINDING PROTEIN, PUTATIVE (AFU_ORTHOLOGUE AFUA_1G14430)-RELATED"/>
    <property type="match status" value="1"/>
</dbReference>
<dbReference type="PANTHER" id="PTHR36575:SF2">
    <property type="entry name" value="CHITIN-BINDING TYPE-4 DOMAIN-CONTAINING PROTEIN-RELATED"/>
    <property type="match status" value="1"/>
</dbReference>
<comment type="caution">
    <text evidence="8">The sequence shown here is derived from an EMBL/GenBank/DDBJ whole genome shotgun (WGS) entry which is preliminary data.</text>
</comment>
<comment type="cofactor">
    <cofactor evidence="1">
        <name>Cu(2+)</name>
        <dbReference type="ChEBI" id="CHEBI:29036"/>
    </cofactor>
</comment>
<keyword evidence="5" id="KW-0325">Glycoprotein</keyword>
<dbReference type="EMBL" id="CAWUHB010000013">
    <property type="protein sequence ID" value="CAK7217281.1"/>
    <property type="molecule type" value="Genomic_DNA"/>
</dbReference>
<sequence length="197" mass="20628">MKASMTSTAAAVISRLAVSVSAHGNITSPPARLTGPGMVAACGQTAVDAVLKDGTIPLEDVTSPSAGCQLDLCRGAVFSDNQDRVQTYQPGQVVNMTAQIPISHEGPMNVSIVSTANNTILSSGANLIVFESYADEKLAVLPANNTAFSVTIPIDLAEDACLVAGDCVLQWFWFGTNAKQTYESCVDFMVVSIDQII</sequence>
<dbReference type="Pfam" id="PF03067">
    <property type="entry name" value="LPMO_10"/>
    <property type="match status" value="1"/>
</dbReference>
<keyword evidence="3" id="KW-0186">Copper</keyword>
<evidence type="ECO:0000256" key="3">
    <source>
        <dbReference type="ARBA" id="ARBA00023008"/>
    </source>
</evidence>
<evidence type="ECO:0000256" key="4">
    <source>
        <dbReference type="ARBA" id="ARBA00023157"/>
    </source>
</evidence>
<accession>A0ABP0BDJ9</accession>
<keyword evidence="4" id="KW-1015">Disulfide bond</keyword>
<evidence type="ECO:0000313" key="8">
    <source>
        <dbReference type="EMBL" id="CAK7217281.1"/>
    </source>
</evidence>